<keyword evidence="2" id="KW-0813">Transport</keyword>
<feature type="transmembrane region" description="Helical" evidence="6">
    <location>
        <begin position="164"/>
        <end position="183"/>
    </location>
</feature>
<dbReference type="EMBL" id="JANCLT010000002">
    <property type="protein sequence ID" value="MCP8968047.1"/>
    <property type="molecule type" value="Genomic_DNA"/>
</dbReference>
<dbReference type="PANTHER" id="PTHR23511">
    <property type="entry name" value="SYNAPTIC VESICLE GLYCOPROTEIN 2"/>
    <property type="match status" value="1"/>
</dbReference>
<feature type="transmembrane region" description="Helical" evidence="6">
    <location>
        <begin position="102"/>
        <end position="124"/>
    </location>
</feature>
<reference evidence="8" key="1">
    <citation type="submission" date="2022-07" db="EMBL/GenBank/DDBJ databases">
        <authorList>
            <person name="Li W.-J."/>
            <person name="Deng Q.-Q."/>
        </authorList>
    </citation>
    <scope>NUCLEOTIDE SEQUENCE</scope>
    <source>
        <strain evidence="8">SYSU M60031</strain>
    </source>
</reference>
<keyword evidence="5 6" id="KW-0472">Membrane</keyword>
<dbReference type="InterPro" id="IPR036259">
    <property type="entry name" value="MFS_trans_sf"/>
</dbReference>
<dbReference type="AlphaFoldDB" id="A0AA41X3H7"/>
<comment type="caution">
    <text evidence="8">The sequence shown here is derived from an EMBL/GenBank/DDBJ whole genome shotgun (WGS) entry which is preliminary data.</text>
</comment>
<feature type="transmembrane region" description="Helical" evidence="6">
    <location>
        <begin position="303"/>
        <end position="326"/>
    </location>
</feature>
<keyword evidence="3 6" id="KW-0812">Transmembrane</keyword>
<dbReference type="PROSITE" id="PS00217">
    <property type="entry name" value="SUGAR_TRANSPORT_2"/>
    <property type="match status" value="1"/>
</dbReference>
<evidence type="ECO:0000256" key="3">
    <source>
        <dbReference type="ARBA" id="ARBA00022692"/>
    </source>
</evidence>
<dbReference type="Pfam" id="PF07690">
    <property type="entry name" value="MFS_1"/>
    <property type="match status" value="1"/>
</dbReference>
<dbReference type="SUPFAM" id="SSF103473">
    <property type="entry name" value="MFS general substrate transporter"/>
    <property type="match status" value="1"/>
</dbReference>
<dbReference type="Gene3D" id="1.20.1250.20">
    <property type="entry name" value="MFS general substrate transporter like domains"/>
    <property type="match status" value="1"/>
</dbReference>
<comment type="subcellular location">
    <subcellularLocation>
        <location evidence="1">Cell membrane</location>
        <topology evidence="1">Multi-pass membrane protein</topology>
    </subcellularLocation>
</comment>
<dbReference type="Proteomes" id="UP001156102">
    <property type="component" value="Unassembled WGS sequence"/>
</dbReference>
<dbReference type="PROSITE" id="PS50850">
    <property type="entry name" value="MFS"/>
    <property type="match status" value="1"/>
</dbReference>
<sequence length="399" mass="43344">MKQETPVSNRRLLGVAGLGWLFDAMDVGLLSFVIAALQKDWNLTVQQMGWIGSVNSIGMAVGALLFGLLADRIGRKHVFIITLLLFSIGSGLSAFAPTLTVFLLLRFIIGAGLGGELPVASTLVSESVEAHKRGRVVVLLESFWAGGWLIAALIAYFVIPGYGWKTAMLLSAIPAVYALYLRLSLPDSPRFQPQEAKQSAWEKIQTVWSGPYARPTVMLWVLWFCVVFSYYGMFLWLPSVMVLKGFSMIKSFQYTLIMTLAQLPGYFTAAWLIERAGRKFVLITYLLGTAASAYFFGGAETVTALVVSGALLSFFNLGAWGALYAYTPEQYPTAVRGTGAGMAASFGRVGGILGPLFVGYLVAQKHAISSIFTIFTITIIVGALAVLLLGKETKQQELI</sequence>
<evidence type="ECO:0000256" key="1">
    <source>
        <dbReference type="ARBA" id="ARBA00004651"/>
    </source>
</evidence>
<evidence type="ECO:0000313" key="8">
    <source>
        <dbReference type="EMBL" id="MCP8968047.1"/>
    </source>
</evidence>
<dbReference type="InterPro" id="IPR011701">
    <property type="entry name" value="MFS"/>
</dbReference>
<evidence type="ECO:0000259" key="7">
    <source>
        <dbReference type="PROSITE" id="PS50850"/>
    </source>
</evidence>
<organism evidence="8 9">
    <name type="scientific">Ectobacillus ponti</name>
    <dbReference type="NCBI Taxonomy" id="2961894"/>
    <lineage>
        <taxon>Bacteria</taxon>
        <taxon>Bacillati</taxon>
        <taxon>Bacillota</taxon>
        <taxon>Bacilli</taxon>
        <taxon>Bacillales</taxon>
        <taxon>Bacillaceae</taxon>
        <taxon>Ectobacillus</taxon>
    </lineage>
</organism>
<evidence type="ECO:0000256" key="5">
    <source>
        <dbReference type="ARBA" id="ARBA00023136"/>
    </source>
</evidence>
<evidence type="ECO:0000256" key="4">
    <source>
        <dbReference type="ARBA" id="ARBA00022989"/>
    </source>
</evidence>
<evidence type="ECO:0000313" key="9">
    <source>
        <dbReference type="Proteomes" id="UP001156102"/>
    </source>
</evidence>
<accession>A0AA41X3H7</accession>
<feature type="transmembrane region" description="Helical" evidence="6">
    <location>
        <begin position="49"/>
        <end position="70"/>
    </location>
</feature>
<dbReference type="InterPro" id="IPR020846">
    <property type="entry name" value="MFS_dom"/>
</dbReference>
<keyword evidence="4 6" id="KW-1133">Transmembrane helix</keyword>
<gene>
    <name evidence="8" type="ORF">NK662_05775</name>
</gene>
<dbReference type="GO" id="GO:0005886">
    <property type="term" value="C:plasma membrane"/>
    <property type="evidence" value="ECO:0007669"/>
    <property type="project" value="UniProtKB-SubCell"/>
</dbReference>
<dbReference type="CDD" id="cd17316">
    <property type="entry name" value="MFS_SV2_like"/>
    <property type="match status" value="1"/>
</dbReference>
<proteinExistence type="predicted"/>
<name>A0AA41X3H7_9BACI</name>
<feature type="domain" description="Major facilitator superfamily (MFS) profile" evidence="7">
    <location>
        <begin position="12"/>
        <end position="394"/>
    </location>
</feature>
<feature type="transmembrane region" description="Helical" evidence="6">
    <location>
        <begin position="280"/>
        <end position="297"/>
    </location>
</feature>
<feature type="transmembrane region" description="Helical" evidence="6">
    <location>
        <begin position="252"/>
        <end position="273"/>
    </location>
</feature>
<dbReference type="PANTHER" id="PTHR23511:SF34">
    <property type="entry name" value="SYNAPTIC VESICLE GLYCOPROTEIN 2"/>
    <property type="match status" value="1"/>
</dbReference>
<evidence type="ECO:0000256" key="2">
    <source>
        <dbReference type="ARBA" id="ARBA00022448"/>
    </source>
</evidence>
<protein>
    <submittedName>
        <fullName evidence="8">MFS transporter</fullName>
    </submittedName>
</protein>
<feature type="transmembrane region" description="Helical" evidence="6">
    <location>
        <begin position="77"/>
        <end position="96"/>
    </location>
</feature>
<evidence type="ECO:0000256" key="6">
    <source>
        <dbReference type="SAM" id="Phobius"/>
    </source>
</evidence>
<feature type="transmembrane region" description="Helical" evidence="6">
    <location>
        <begin position="217"/>
        <end position="237"/>
    </location>
</feature>
<dbReference type="GO" id="GO:0022857">
    <property type="term" value="F:transmembrane transporter activity"/>
    <property type="evidence" value="ECO:0007669"/>
    <property type="project" value="InterPro"/>
</dbReference>
<dbReference type="InterPro" id="IPR005829">
    <property type="entry name" value="Sugar_transporter_CS"/>
</dbReference>
<feature type="transmembrane region" description="Helical" evidence="6">
    <location>
        <begin position="338"/>
        <end position="362"/>
    </location>
</feature>
<dbReference type="RefSeq" id="WP_254757947.1">
    <property type="nucleotide sequence ID" value="NZ_JANCLT010000002.1"/>
</dbReference>
<keyword evidence="9" id="KW-1185">Reference proteome</keyword>
<dbReference type="PROSITE" id="PS00216">
    <property type="entry name" value="SUGAR_TRANSPORT_1"/>
    <property type="match status" value="1"/>
</dbReference>
<feature type="transmembrane region" description="Helical" evidence="6">
    <location>
        <begin position="368"/>
        <end position="389"/>
    </location>
</feature>
<feature type="transmembrane region" description="Helical" evidence="6">
    <location>
        <begin position="136"/>
        <end position="158"/>
    </location>
</feature>
<feature type="transmembrane region" description="Helical" evidence="6">
    <location>
        <begin position="12"/>
        <end position="37"/>
    </location>
</feature>